<evidence type="ECO:0000313" key="2">
    <source>
        <dbReference type="EMBL" id="GAA0250038.1"/>
    </source>
</evidence>
<dbReference type="Proteomes" id="UP001500967">
    <property type="component" value="Unassembled WGS sequence"/>
</dbReference>
<feature type="transmembrane region" description="Helical" evidence="1">
    <location>
        <begin position="6"/>
        <end position="24"/>
    </location>
</feature>
<keyword evidence="3" id="KW-1185">Reference proteome</keyword>
<dbReference type="EMBL" id="BAAAGX010000015">
    <property type="protein sequence ID" value="GAA0250038.1"/>
    <property type="molecule type" value="Genomic_DNA"/>
</dbReference>
<gene>
    <name evidence="2" type="ORF">GCM10009539_39060</name>
</gene>
<comment type="caution">
    <text evidence="2">The sequence shown here is derived from an EMBL/GenBank/DDBJ whole genome shotgun (WGS) entry which is preliminary data.</text>
</comment>
<evidence type="ECO:0000313" key="3">
    <source>
        <dbReference type="Proteomes" id="UP001500967"/>
    </source>
</evidence>
<name>A0ABP3E4S0_9ACTN</name>
<organism evidence="2 3">
    <name type="scientific">Cryptosporangium japonicum</name>
    <dbReference type="NCBI Taxonomy" id="80872"/>
    <lineage>
        <taxon>Bacteria</taxon>
        <taxon>Bacillati</taxon>
        <taxon>Actinomycetota</taxon>
        <taxon>Actinomycetes</taxon>
        <taxon>Cryptosporangiales</taxon>
        <taxon>Cryptosporangiaceae</taxon>
        <taxon>Cryptosporangium</taxon>
    </lineage>
</organism>
<accession>A0ABP3E4S0</accession>
<keyword evidence="1" id="KW-0472">Membrane</keyword>
<sequence length="170" mass="17262">MDAAAVRWTVVGWAGVAAVTFVLATGRDPTPLRPLTTPVADGTRIRHADPLTLTPGQGADLDAPAYDAEWGSPSDTDGPGTAFDVIYTSTGLSRADGALDTSLTLLRAPSACAEATGYGSAAIPRPRLVPGARICVRTGNGRVALVDVLAAAPGTGSFYVTTFAGPLDVP</sequence>
<dbReference type="RefSeq" id="WP_344650280.1">
    <property type="nucleotide sequence ID" value="NZ_BAAAGX010000015.1"/>
</dbReference>
<proteinExistence type="predicted"/>
<keyword evidence="1" id="KW-0812">Transmembrane</keyword>
<keyword evidence="1" id="KW-1133">Transmembrane helix</keyword>
<reference evidence="3" key="1">
    <citation type="journal article" date="2019" name="Int. J. Syst. Evol. Microbiol.">
        <title>The Global Catalogue of Microorganisms (GCM) 10K type strain sequencing project: providing services to taxonomists for standard genome sequencing and annotation.</title>
        <authorList>
            <consortium name="The Broad Institute Genomics Platform"/>
            <consortium name="The Broad Institute Genome Sequencing Center for Infectious Disease"/>
            <person name="Wu L."/>
            <person name="Ma J."/>
        </authorList>
    </citation>
    <scope>NUCLEOTIDE SEQUENCE [LARGE SCALE GENOMIC DNA]</scope>
    <source>
        <strain evidence="3">JCM 10425</strain>
    </source>
</reference>
<protein>
    <submittedName>
        <fullName evidence="2">Uncharacterized protein</fullName>
    </submittedName>
</protein>
<evidence type="ECO:0000256" key="1">
    <source>
        <dbReference type="SAM" id="Phobius"/>
    </source>
</evidence>